<sequence>MLMEVGFKDISIHPCPFEALFKETPELYLDKSYRDGNSTFFFLTPEEIEQGCERIKEDVSSGRAVEIVREFDRRAERADGRVSFIKAIKP</sequence>
<dbReference type="Gene3D" id="3.40.50.150">
    <property type="entry name" value="Vaccinia Virus protein VP39"/>
    <property type="match status" value="1"/>
</dbReference>
<proteinExistence type="predicted"/>
<evidence type="ECO:0000313" key="1">
    <source>
        <dbReference type="EMBL" id="GAJ11306.1"/>
    </source>
</evidence>
<accession>X1VCB1</accession>
<protein>
    <submittedName>
        <fullName evidence="1">Uncharacterized protein</fullName>
    </submittedName>
</protein>
<organism evidence="1">
    <name type="scientific">marine sediment metagenome</name>
    <dbReference type="NCBI Taxonomy" id="412755"/>
    <lineage>
        <taxon>unclassified sequences</taxon>
        <taxon>metagenomes</taxon>
        <taxon>ecological metagenomes</taxon>
    </lineage>
</organism>
<reference evidence="1" key="1">
    <citation type="journal article" date="2014" name="Front. Microbiol.">
        <title>High frequency of phylogenetically diverse reductive dehalogenase-homologous genes in deep subseafloor sedimentary metagenomes.</title>
        <authorList>
            <person name="Kawai M."/>
            <person name="Futagami T."/>
            <person name="Toyoda A."/>
            <person name="Takaki Y."/>
            <person name="Nishi S."/>
            <person name="Hori S."/>
            <person name="Arai W."/>
            <person name="Tsubouchi T."/>
            <person name="Morono Y."/>
            <person name="Uchiyama I."/>
            <person name="Ito T."/>
            <person name="Fujiyama A."/>
            <person name="Inagaki F."/>
            <person name="Takami H."/>
        </authorList>
    </citation>
    <scope>NUCLEOTIDE SEQUENCE</scope>
    <source>
        <strain evidence="1">Expedition CK06-06</strain>
    </source>
</reference>
<dbReference type="EMBL" id="BARW01033580">
    <property type="protein sequence ID" value="GAJ11306.1"/>
    <property type="molecule type" value="Genomic_DNA"/>
</dbReference>
<dbReference type="InterPro" id="IPR029063">
    <property type="entry name" value="SAM-dependent_MTases_sf"/>
</dbReference>
<dbReference type="AlphaFoldDB" id="X1VCB1"/>
<name>X1VCB1_9ZZZZ</name>
<comment type="caution">
    <text evidence="1">The sequence shown here is derived from an EMBL/GenBank/DDBJ whole genome shotgun (WGS) entry which is preliminary data.</text>
</comment>
<gene>
    <name evidence="1" type="ORF">S12H4_52860</name>
</gene>